<evidence type="ECO:0000256" key="2">
    <source>
        <dbReference type="PROSITE-ProRule" id="PRU00335"/>
    </source>
</evidence>
<evidence type="ECO:0000256" key="1">
    <source>
        <dbReference type="ARBA" id="ARBA00023125"/>
    </source>
</evidence>
<feature type="DNA-binding region" description="H-T-H motif" evidence="2">
    <location>
        <begin position="27"/>
        <end position="46"/>
    </location>
</feature>
<protein>
    <submittedName>
        <fullName evidence="4">Transcriptional regulator, TetR family</fullName>
    </submittedName>
</protein>
<dbReference type="PROSITE" id="PS50977">
    <property type="entry name" value="HTH_TETR_2"/>
    <property type="match status" value="1"/>
</dbReference>
<reference evidence="4 5" key="1">
    <citation type="submission" date="2017-02" db="EMBL/GenBank/DDBJ databases">
        <authorList>
            <person name="Peterson S.W."/>
        </authorList>
    </citation>
    <scope>NUCLEOTIDE SEQUENCE [LARGE SCALE GENOMIC DNA]</scope>
    <source>
        <strain evidence="4 5">ATCC BAA-908</strain>
    </source>
</reference>
<sequence>MEQDSTKQTILQTAERLFAYKGYDAVGVQEIVTDAGITKPTLYYYFRSKRGLLEALVSTKGQKLTDTIAQAATYNGDFFNSLSCTLKAFIQFALENPDFFRLHCTLLKAPKESEPFCIYKPVQEQLSKIILNLFIEATTIFGNMKGKEELYSTLFHNNATSIAMSSVANGTAEVDDKTIYIITHSFIYGFAD</sequence>
<dbReference type="InterPro" id="IPR009057">
    <property type="entry name" value="Homeodomain-like_sf"/>
</dbReference>
<dbReference type="InterPro" id="IPR001647">
    <property type="entry name" value="HTH_TetR"/>
</dbReference>
<keyword evidence="1 2" id="KW-0238">DNA-binding</keyword>
<name>A0A1T4MVB4_TREPO</name>
<dbReference type="PANTHER" id="PTHR43479:SF11">
    <property type="entry name" value="ACREF_ENVCD OPERON REPRESSOR-RELATED"/>
    <property type="match status" value="1"/>
</dbReference>
<dbReference type="GeneID" id="78317374"/>
<dbReference type="Proteomes" id="UP000190423">
    <property type="component" value="Unassembled WGS sequence"/>
</dbReference>
<dbReference type="PANTHER" id="PTHR43479">
    <property type="entry name" value="ACREF/ENVCD OPERON REPRESSOR-RELATED"/>
    <property type="match status" value="1"/>
</dbReference>
<evidence type="ECO:0000259" key="3">
    <source>
        <dbReference type="PROSITE" id="PS50977"/>
    </source>
</evidence>
<dbReference type="STRING" id="261392.SAMN02745149_02103"/>
<dbReference type="OrthoDB" id="9812993at2"/>
<dbReference type="InterPro" id="IPR050624">
    <property type="entry name" value="HTH-type_Tx_Regulator"/>
</dbReference>
<keyword evidence="5" id="KW-1185">Reference proteome</keyword>
<accession>A0A1T4MVB4</accession>
<organism evidence="4 5">
    <name type="scientific">Treponema porcinum</name>
    <dbReference type="NCBI Taxonomy" id="261392"/>
    <lineage>
        <taxon>Bacteria</taxon>
        <taxon>Pseudomonadati</taxon>
        <taxon>Spirochaetota</taxon>
        <taxon>Spirochaetia</taxon>
        <taxon>Spirochaetales</taxon>
        <taxon>Treponemataceae</taxon>
        <taxon>Treponema</taxon>
    </lineage>
</organism>
<dbReference type="AlphaFoldDB" id="A0A1T4MVB4"/>
<feature type="domain" description="HTH tetR-type" evidence="3">
    <location>
        <begin position="4"/>
        <end position="64"/>
    </location>
</feature>
<dbReference type="PRINTS" id="PR00455">
    <property type="entry name" value="HTHTETR"/>
</dbReference>
<dbReference type="GO" id="GO:0003677">
    <property type="term" value="F:DNA binding"/>
    <property type="evidence" value="ECO:0007669"/>
    <property type="project" value="UniProtKB-UniRule"/>
</dbReference>
<evidence type="ECO:0000313" key="4">
    <source>
        <dbReference type="EMBL" id="SJZ70767.1"/>
    </source>
</evidence>
<proteinExistence type="predicted"/>
<dbReference type="SUPFAM" id="SSF46689">
    <property type="entry name" value="Homeodomain-like"/>
    <property type="match status" value="1"/>
</dbReference>
<gene>
    <name evidence="4" type="ORF">SAMN02745149_02103</name>
</gene>
<dbReference type="Pfam" id="PF00440">
    <property type="entry name" value="TetR_N"/>
    <property type="match status" value="1"/>
</dbReference>
<dbReference type="EMBL" id="FUWG01000017">
    <property type="protein sequence ID" value="SJZ70767.1"/>
    <property type="molecule type" value="Genomic_DNA"/>
</dbReference>
<dbReference type="RefSeq" id="WP_078933986.1">
    <property type="nucleotide sequence ID" value="NZ_FUWG01000017.1"/>
</dbReference>
<dbReference type="Gene3D" id="1.10.357.10">
    <property type="entry name" value="Tetracycline Repressor, domain 2"/>
    <property type="match status" value="1"/>
</dbReference>
<evidence type="ECO:0000313" key="5">
    <source>
        <dbReference type="Proteomes" id="UP000190423"/>
    </source>
</evidence>